<comment type="caution">
    <text evidence="2">The sequence shown here is derived from an EMBL/GenBank/DDBJ whole genome shotgun (WGS) entry which is preliminary data.</text>
</comment>
<evidence type="ECO:0000313" key="2">
    <source>
        <dbReference type="EMBL" id="KAL3770505.1"/>
    </source>
</evidence>
<proteinExistence type="predicted"/>
<keyword evidence="3" id="KW-1185">Reference proteome</keyword>
<feature type="region of interest" description="Disordered" evidence="1">
    <location>
        <begin position="227"/>
        <end position="279"/>
    </location>
</feature>
<organism evidence="2 3">
    <name type="scientific">Discostella pseudostelligera</name>
    <dbReference type="NCBI Taxonomy" id="259834"/>
    <lineage>
        <taxon>Eukaryota</taxon>
        <taxon>Sar</taxon>
        <taxon>Stramenopiles</taxon>
        <taxon>Ochrophyta</taxon>
        <taxon>Bacillariophyta</taxon>
        <taxon>Coscinodiscophyceae</taxon>
        <taxon>Thalassiosirophycidae</taxon>
        <taxon>Stephanodiscales</taxon>
        <taxon>Stephanodiscaceae</taxon>
        <taxon>Discostella</taxon>
    </lineage>
</organism>
<protein>
    <submittedName>
        <fullName evidence="2">Uncharacterized protein</fullName>
    </submittedName>
</protein>
<dbReference type="EMBL" id="JALLBG020000040">
    <property type="protein sequence ID" value="KAL3770505.1"/>
    <property type="molecule type" value="Genomic_DNA"/>
</dbReference>
<feature type="compositionally biased region" description="Acidic residues" evidence="1">
    <location>
        <begin position="1"/>
        <end position="10"/>
    </location>
</feature>
<dbReference type="AlphaFoldDB" id="A0ABD3NCR6"/>
<reference evidence="2 3" key="1">
    <citation type="submission" date="2024-10" db="EMBL/GenBank/DDBJ databases">
        <title>Updated reference genomes for cyclostephanoid diatoms.</title>
        <authorList>
            <person name="Roberts W.R."/>
            <person name="Alverson A.J."/>
        </authorList>
    </citation>
    <scope>NUCLEOTIDE SEQUENCE [LARGE SCALE GENOMIC DNA]</scope>
    <source>
        <strain evidence="2 3">AJA232-27</strain>
    </source>
</reference>
<gene>
    <name evidence="2" type="ORF">ACHAWU_009344</name>
</gene>
<dbReference type="Proteomes" id="UP001530293">
    <property type="component" value="Unassembled WGS sequence"/>
</dbReference>
<accession>A0ABD3NCR6</accession>
<evidence type="ECO:0000313" key="3">
    <source>
        <dbReference type="Proteomes" id="UP001530293"/>
    </source>
</evidence>
<name>A0ABD3NCR6_9STRA</name>
<sequence length="407" mass="46539">MFEPQSDDDSSQASSGDEMLNLVPFSQETTTSSTTPEKSASKVSEDGADDTVTLQSRTKRKHDEIDDECTADEAKMEEKARENAKKAFDIAFHGCKIRNLYWRTMSKKGTKVIYPVRVVPRDETVGLMLKDYNGDTECPVQYIQYPHPQIKGHDIGQYDIATKKSLTHYHGDGDDENVWCATKIEQYLKQLKRAHKILQPVDLKTEECFLQIVLQKSLLEVEQDAKRAEVDEAVPEEISTTNQEEQRVESDSDEDDAYDNPTGRPRRTRGSSNGLQERTERLRVGDQIAFYTQMGVAGDASAYREATIHGIDPKAEHILTIDDAFTNLQPDHQVKRIKRLHRGKLVDNDGQWQSINKYILKKEGDPDAYRKVLAGEHARMNEIRDRHKEEMITKMEEDGFCPKDMLR</sequence>
<feature type="region of interest" description="Disordered" evidence="1">
    <location>
        <begin position="1"/>
        <end position="66"/>
    </location>
</feature>
<evidence type="ECO:0000256" key="1">
    <source>
        <dbReference type="SAM" id="MobiDB-lite"/>
    </source>
</evidence>